<name>B8BQV5_THAPS</name>
<evidence type="ECO:0000259" key="2">
    <source>
        <dbReference type="Pfam" id="PF00248"/>
    </source>
</evidence>
<dbReference type="RefSeq" id="XP_002286786.1">
    <property type="nucleotide sequence ID" value="XM_002286750.1"/>
</dbReference>
<keyword evidence="1" id="KW-0560">Oxidoreductase</keyword>
<accession>B8BQV5</accession>
<dbReference type="Proteomes" id="UP000001449">
    <property type="component" value="Chromosome 1"/>
</dbReference>
<dbReference type="InParanoid" id="B8BQV5"/>
<gene>
    <name evidence="3" type="ORF">THAPSDRAFT_30990</name>
</gene>
<reference evidence="3 4" key="2">
    <citation type="journal article" date="2008" name="Nature">
        <title>The Phaeodactylum genome reveals the evolutionary history of diatom genomes.</title>
        <authorList>
            <person name="Bowler C."/>
            <person name="Allen A.E."/>
            <person name="Badger J.H."/>
            <person name="Grimwood J."/>
            <person name="Jabbari K."/>
            <person name="Kuo A."/>
            <person name="Maheswari U."/>
            <person name="Martens C."/>
            <person name="Maumus F."/>
            <person name="Otillar R.P."/>
            <person name="Rayko E."/>
            <person name="Salamov A."/>
            <person name="Vandepoele K."/>
            <person name="Beszteri B."/>
            <person name="Gruber A."/>
            <person name="Heijde M."/>
            <person name="Katinka M."/>
            <person name="Mock T."/>
            <person name="Valentin K."/>
            <person name="Verret F."/>
            <person name="Berges J.A."/>
            <person name="Brownlee C."/>
            <person name="Cadoret J.P."/>
            <person name="Chiovitti A."/>
            <person name="Choi C.J."/>
            <person name="Coesel S."/>
            <person name="De Martino A."/>
            <person name="Detter J.C."/>
            <person name="Durkin C."/>
            <person name="Falciatore A."/>
            <person name="Fournet J."/>
            <person name="Haruta M."/>
            <person name="Huysman M.J."/>
            <person name="Jenkins B.D."/>
            <person name="Jiroutova K."/>
            <person name="Jorgensen R.E."/>
            <person name="Joubert Y."/>
            <person name="Kaplan A."/>
            <person name="Kroger N."/>
            <person name="Kroth P.G."/>
            <person name="La Roche J."/>
            <person name="Lindquist E."/>
            <person name="Lommer M."/>
            <person name="Martin-Jezequel V."/>
            <person name="Lopez P.J."/>
            <person name="Lucas S."/>
            <person name="Mangogna M."/>
            <person name="McGinnis K."/>
            <person name="Medlin L.K."/>
            <person name="Montsant A."/>
            <person name="Oudot-Le Secq M.P."/>
            <person name="Napoli C."/>
            <person name="Obornik M."/>
            <person name="Parker M.S."/>
            <person name="Petit J.L."/>
            <person name="Porcel B.M."/>
            <person name="Poulsen N."/>
            <person name="Robison M."/>
            <person name="Rychlewski L."/>
            <person name="Rynearson T.A."/>
            <person name="Schmutz J."/>
            <person name="Shapiro H."/>
            <person name="Siaut M."/>
            <person name="Stanley M."/>
            <person name="Sussman M.R."/>
            <person name="Taylor A.R."/>
            <person name="Vardi A."/>
            <person name="von Dassow P."/>
            <person name="Vyverman W."/>
            <person name="Willis A."/>
            <person name="Wyrwicz L.S."/>
            <person name="Rokhsar D.S."/>
            <person name="Weissenbach J."/>
            <person name="Armbrust E.V."/>
            <person name="Green B.R."/>
            <person name="Van de Peer Y."/>
            <person name="Grigoriev I.V."/>
        </authorList>
    </citation>
    <scope>NUCLEOTIDE SEQUENCE [LARGE SCALE GENOMIC DNA]</scope>
    <source>
        <strain evidence="3 4">CCMP1335</strain>
    </source>
</reference>
<protein>
    <recommendedName>
        <fullName evidence="2">NADP-dependent oxidoreductase domain-containing protein</fullName>
    </recommendedName>
</protein>
<dbReference type="Gene3D" id="3.20.20.100">
    <property type="entry name" value="NADP-dependent oxidoreductase domain"/>
    <property type="match status" value="1"/>
</dbReference>
<proteinExistence type="predicted"/>
<organism evidence="3 4">
    <name type="scientific">Thalassiosira pseudonana</name>
    <name type="common">Marine diatom</name>
    <name type="synonym">Cyclotella nana</name>
    <dbReference type="NCBI Taxonomy" id="35128"/>
    <lineage>
        <taxon>Eukaryota</taxon>
        <taxon>Sar</taxon>
        <taxon>Stramenopiles</taxon>
        <taxon>Ochrophyta</taxon>
        <taxon>Bacillariophyta</taxon>
        <taxon>Coscinodiscophyceae</taxon>
        <taxon>Thalassiosirophycidae</taxon>
        <taxon>Thalassiosirales</taxon>
        <taxon>Thalassiosiraceae</taxon>
        <taxon>Thalassiosira</taxon>
    </lineage>
</organism>
<feature type="domain" description="NADP-dependent oxidoreductase" evidence="2">
    <location>
        <begin position="2"/>
        <end position="237"/>
    </location>
</feature>
<dbReference type="PANTHER" id="PTHR43625">
    <property type="entry name" value="AFLATOXIN B1 ALDEHYDE REDUCTASE"/>
    <property type="match status" value="1"/>
</dbReference>
<feature type="non-terminal residue" evidence="3">
    <location>
        <position position="1"/>
    </location>
</feature>
<dbReference type="PANTHER" id="PTHR43625:SF5">
    <property type="entry name" value="PYRIDOXAL REDUCTASE, CHLOROPLASTIC"/>
    <property type="match status" value="1"/>
</dbReference>
<dbReference type="Pfam" id="PF00248">
    <property type="entry name" value="Aldo_ket_red"/>
    <property type="match status" value="1"/>
</dbReference>
<evidence type="ECO:0000313" key="4">
    <source>
        <dbReference type="Proteomes" id="UP000001449"/>
    </source>
</evidence>
<dbReference type="STRING" id="35128.B8BQV5"/>
<dbReference type="InterPro" id="IPR050791">
    <property type="entry name" value="Aldo-Keto_reductase"/>
</dbReference>
<dbReference type="InterPro" id="IPR023210">
    <property type="entry name" value="NADP_OxRdtase_dom"/>
</dbReference>
<dbReference type="GO" id="GO:0016491">
    <property type="term" value="F:oxidoreductase activity"/>
    <property type="evidence" value="ECO:0007669"/>
    <property type="project" value="UniProtKB-KW"/>
</dbReference>
<dbReference type="PaxDb" id="35128-Thaps30990"/>
<dbReference type="GO" id="GO:0005737">
    <property type="term" value="C:cytoplasm"/>
    <property type="evidence" value="ECO:0000318"/>
    <property type="project" value="GO_Central"/>
</dbReference>
<dbReference type="GeneID" id="7449141"/>
<sequence>PRNAREDVIFMTKFLPVPWRWTHSHFEQALRASNERMGVTKCSIYLLHSPMHLTREIEYWIQSAAMCKEKGLLEYLGLSNCSALEVQRAFAAGKKYGISIVVNQVHYSLLDFGSAALQEMQATCNELGVSIIAYNALGQGLLTDNLTEEKFANNKPAKMMRIKWTDLSLLRLKLREIARSHSCDGTTVSMAQVALNWCRAHDTIPLVGCRSVAQADDTLLSLDWQLKPEEVSELDALALSRCTLDSP</sequence>
<evidence type="ECO:0000313" key="3">
    <source>
        <dbReference type="EMBL" id="EED96427.1"/>
    </source>
</evidence>
<keyword evidence="4" id="KW-1185">Reference proteome</keyword>
<feature type="non-terminal residue" evidence="3">
    <location>
        <position position="247"/>
    </location>
</feature>
<dbReference type="KEGG" id="tps:THAPSDRAFT_30990"/>
<dbReference type="eggNOG" id="KOG1575">
    <property type="taxonomic scope" value="Eukaryota"/>
</dbReference>
<reference evidence="3 4" key="1">
    <citation type="journal article" date="2004" name="Science">
        <title>The genome of the diatom Thalassiosira pseudonana: ecology, evolution, and metabolism.</title>
        <authorList>
            <person name="Armbrust E.V."/>
            <person name="Berges J.A."/>
            <person name="Bowler C."/>
            <person name="Green B.R."/>
            <person name="Martinez D."/>
            <person name="Putnam N.H."/>
            <person name="Zhou S."/>
            <person name="Allen A.E."/>
            <person name="Apt K.E."/>
            <person name="Bechner M."/>
            <person name="Brzezinski M.A."/>
            <person name="Chaal B.K."/>
            <person name="Chiovitti A."/>
            <person name="Davis A.K."/>
            <person name="Demarest M.S."/>
            <person name="Detter J.C."/>
            <person name="Glavina T."/>
            <person name="Goodstein D."/>
            <person name="Hadi M.Z."/>
            <person name="Hellsten U."/>
            <person name="Hildebrand M."/>
            <person name="Jenkins B.D."/>
            <person name="Jurka J."/>
            <person name="Kapitonov V.V."/>
            <person name="Kroger N."/>
            <person name="Lau W.W."/>
            <person name="Lane T.W."/>
            <person name="Larimer F.W."/>
            <person name="Lippmeier J.C."/>
            <person name="Lucas S."/>
            <person name="Medina M."/>
            <person name="Montsant A."/>
            <person name="Obornik M."/>
            <person name="Parker M.S."/>
            <person name="Palenik B."/>
            <person name="Pazour G.J."/>
            <person name="Richardson P.M."/>
            <person name="Rynearson T.A."/>
            <person name="Saito M.A."/>
            <person name="Schwartz D.C."/>
            <person name="Thamatrakoln K."/>
            <person name="Valentin K."/>
            <person name="Vardi A."/>
            <person name="Wilkerson F.P."/>
            <person name="Rokhsar D.S."/>
        </authorList>
    </citation>
    <scope>NUCLEOTIDE SEQUENCE [LARGE SCALE GENOMIC DNA]</scope>
    <source>
        <strain evidence="3 4">CCMP1335</strain>
    </source>
</reference>
<dbReference type="AlphaFoldDB" id="B8BQV5"/>
<evidence type="ECO:0000256" key="1">
    <source>
        <dbReference type="ARBA" id="ARBA00023002"/>
    </source>
</evidence>
<dbReference type="HOGENOM" id="CLU_023205_2_3_1"/>
<dbReference type="InterPro" id="IPR036812">
    <property type="entry name" value="NAD(P)_OxRdtase_dom_sf"/>
</dbReference>
<dbReference type="SUPFAM" id="SSF51430">
    <property type="entry name" value="NAD(P)-linked oxidoreductase"/>
    <property type="match status" value="1"/>
</dbReference>
<dbReference type="EMBL" id="CM000638">
    <property type="protein sequence ID" value="EED96427.1"/>
    <property type="molecule type" value="Genomic_DNA"/>
</dbReference>